<evidence type="ECO:0000256" key="1">
    <source>
        <dbReference type="SAM" id="SignalP"/>
    </source>
</evidence>
<feature type="chain" id="PRO_5046640828" description="DUF2845 domain-containing protein" evidence="1">
    <location>
        <begin position="20"/>
        <end position="102"/>
    </location>
</feature>
<dbReference type="EMBL" id="CP051684">
    <property type="protein sequence ID" value="QJD89508.1"/>
    <property type="molecule type" value="Genomic_DNA"/>
</dbReference>
<protein>
    <recommendedName>
        <fullName evidence="4">DUF2845 domain-containing protein</fullName>
    </recommendedName>
</protein>
<keyword evidence="3" id="KW-1185">Reference proteome</keyword>
<accession>A0ABX6M5M4</accession>
<feature type="signal peptide" evidence="1">
    <location>
        <begin position="1"/>
        <end position="19"/>
    </location>
</feature>
<keyword evidence="1" id="KW-0732">Signal</keyword>
<reference evidence="2 3" key="1">
    <citation type="submission" date="2020-04" db="EMBL/GenBank/DDBJ databases">
        <title>Genome sequencing of novel species.</title>
        <authorList>
            <person name="Heo J."/>
            <person name="Kim S.-J."/>
            <person name="Kim J.-S."/>
            <person name="Hong S.-B."/>
            <person name="Kwon S.-W."/>
        </authorList>
    </citation>
    <scope>NUCLEOTIDE SEQUENCE [LARGE SCALE GENOMIC DNA]</scope>
    <source>
        <strain evidence="2 3">AF9R3</strain>
    </source>
</reference>
<evidence type="ECO:0008006" key="4">
    <source>
        <dbReference type="Google" id="ProtNLM"/>
    </source>
</evidence>
<dbReference type="Proteomes" id="UP000503117">
    <property type="component" value="Chromosome"/>
</dbReference>
<organism evidence="2 3">
    <name type="scientific">Duganella dendranthematis</name>
    <dbReference type="NCBI Taxonomy" id="2728021"/>
    <lineage>
        <taxon>Bacteria</taxon>
        <taxon>Pseudomonadati</taxon>
        <taxon>Pseudomonadota</taxon>
        <taxon>Betaproteobacteria</taxon>
        <taxon>Burkholderiales</taxon>
        <taxon>Oxalobacteraceae</taxon>
        <taxon>Telluria group</taxon>
        <taxon>Duganella</taxon>
    </lineage>
</organism>
<sequence length="102" mass="11104">MKTLCPAILLAALCATAHADVDIDTARKLAAVDRQCLRQDDLVKVFQSAPVASASPAFPEPTLPCIPVRTYQFVFPGHSDSEMYLRVVQTGDCITTVDLIRN</sequence>
<proteinExistence type="predicted"/>
<evidence type="ECO:0000313" key="2">
    <source>
        <dbReference type="EMBL" id="QJD89508.1"/>
    </source>
</evidence>
<dbReference type="RefSeq" id="WP_169111131.1">
    <property type="nucleotide sequence ID" value="NZ_CP051684.1"/>
</dbReference>
<gene>
    <name evidence="2" type="ORF">HH213_04950</name>
</gene>
<evidence type="ECO:0000313" key="3">
    <source>
        <dbReference type="Proteomes" id="UP000503117"/>
    </source>
</evidence>
<name>A0ABX6M5M4_9BURK</name>